<evidence type="ECO:0000256" key="1">
    <source>
        <dbReference type="ARBA" id="ARBA00004496"/>
    </source>
</evidence>
<evidence type="ECO:0000256" key="3">
    <source>
        <dbReference type="ARBA" id="ARBA00012328"/>
    </source>
</evidence>
<dbReference type="SUPFAM" id="SSF88697">
    <property type="entry name" value="PUA domain-like"/>
    <property type="match status" value="1"/>
</dbReference>
<reference evidence="15 16" key="1">
    <citation type="submission" date="2019-02" db="EMBL/GenBank/DDBJ databases">
        <title>Prokaryotic population dynamics and viral predation in marine succession experiment using metagenomics: the confinement effect.</title>
        <authorList>
            <person name="Haro-Moreno J.M."/>
            <person name="Rodriguez-Valera F."/>
            <person name="Lopez-Perez M."/>
        </authorList>
    </citation>
    <scope>NUCLEOTIDE SEQUENCE [LARGE SCALE GENOMIC DNA]</scope>
    <source>
        <strain evidence="15">MED-G170</strain>
    </source>
</reference>
<comment type="caution">
    <text evidence="15">The sequence shown here is derived from an EMBL/GenBank/DDBJ whole genome shotgun (WGS) entry which is preliminary data.</text>
</comment>
<protein>
    <recommendedName>
        <fullName evidence="4 12">Ribosomal RNA small subunit methyltransferase E</fullName>
        <ecNumber evidence="3 12">2.1.1.193</ecNumber>
    </recommendedName>
</protein>
<dbReference type="CDD" id="cd18084">
    <property type="entry name" value="RsmE-like"/>
    <property type="match status" value="1"/>
</dbReference>
<evidence type="ECO:0000256" key="7">
    <source>
        <dbReference type="ARBA" id="ARBA00022603"/>
    </source>
</evidence>
<dbReference type="NCBIfam" id="TIGR00046">
    <property type="entry name" value="RsmE family RNA methyltransferase"/>
    <property type="match status" value="1"/>
</dbReference>
<keyword evidence="9 12" id="KW-0949">S-adenosyl-L-methionine</keyword>
<evidence type="ECO:0000256" key="4">
    <source>
        <dbReference type="ARBA" id="ARBA00013673"/>
    </source>
</evidence>
<comment type="function">
    <text evidence="10 12">Specifically methylates the N3 position of the uracil ring of uridine 1498 (m3U1498) in 16S rRNA. Acts on the fully assembled 30S ribosomal subunit.</text>
</comment>
<comment type="subcellular location">
    <subcellularLocation>
        <location evidence="1 12">Cytoplasm</location>
    </subcellularLocation>
</comment>
<dbReference type="InterPro" id="IPR015947">
    <property type="entry name" value="PUA-like_sf"/>
</dbReference>
<dbReference type="InterPro" id="IPR029026">
    <property type="entry name" value="tRNA_m1G_MTases_N"/>
</dbReference>
<dbReference type="AlphaFoldDB" id="A0A520MEP3"/>
<dbReference type="GO" id="GO:0005737">
    <property type="term" value="C:cytoplasm"/>
    <property type="evidence" value="ECO:0007669"/>
    <property type="project" value="UniProtKB-SubCell"/>
</dbReference>
<feature type="domain" description="Ribosomal RNA small subunit methyltransferase E PUA-like" evidence="14">
    <location>
        <begin position="20"/>
        <end position="66"/>
    </location>
</feature>
<evidence type="ECO:0000256" key="8">
    <source>
        <dbReference type="ARBA" id="ARBA00022679"/>
    </source>
</evidence>
<keyword evidence="5 12" id="KW-0963">Cytoplasm</keyword>
<evidence type="ECO:0000259" key="13">
    <source>
        <dbReference type="Pfam" id="PF04452"/>
    </source>
</evidence>
<evidence type="ECO:0000256" key="10">
    <source>
        <dbReference type="ARBA" id="ARBA00025699"/>
    </source>
</evidence>
<gene>
    <name evidence="15" type="ORF">EVB03_07140</name>
</gene>
<keyword evidence="6 12" id="KW-0698">rRNA processing</keyword>
<evidence type="ECO:0000256" key="2">
    <source>
        <dbReference type="ARBA" id="ARBA00005528"/>
    </source>
</evidence>
<organism evidence="15 16">
    <name type="scientific">SAR92 clade bacterium</name>
    <dbReference type="NCBI Taxonomy" id="2315479"/>
    <lineage>
        <taxon>Bacteria</taxon>
        <taxon>Pseudomonadati</taxon>
        <taxon>Pseudomonadota</taxon>
        <taxon>Gammaproteobacteria</taxon>
        <taxon>Cellvibrionales</taxon>
        <taxon>Porticoccaceae</taxon>
        <taxon>SAR92 clade</taxon>
    </lineage>
</organism>
<dbReference type="PIRSF" id="PIRSF015601">
    <property type="entry name" value="MTase_slr0722"/>
    <property type="match status" value="1"/>
</dbReference>
<evidence type="ECO:0000256" key="11">
    <source>
        <dbReference type="ARBA" id="ARBA00047944"/>
    </source>
</evidence>
<dbReference type="GO" id="GO:0070475">
    <property type="term" value="P:rRNA base methylation"/>
    <property type="evidence" value="ECO:0007669"/>
    <property type="project" value="TreeGrafter"/>
</dbReference>
<feature type="domain" description="Ribosomal RNA small subunit methyltransferase E methyltransferase" evidence="13">
    <location>
        <begin position="75"/>
        <end position="236"/>
    </location>
</feature>
<comment type="catalytic activity">
    <reaction evidence="11 12">
        <text>uridine(1498) in 16S rRNA + S-adenosyl-L-methionine = N(3)-methyluridine(1498) in 16S rRNA + S-adenosyl-L-homocysteine + H(+)</text>
        <dbReference type="Rhea" id="RHEA:42920"/>
        <dbReference type="Rhea" id="RHEA-COMP:10283"/>
        <dbReference type="Rhea" id="RHEA-COMP:10284"/>
        <dbReference type="ChEBI" id="CHEBI:15378"/>
        <dbReference type="ChEBI" id="CHEBI:57856"/>
        <dbReference type="ChEBI" id="CHEBI:59789"/>
        <dbReference type="ChEBI" id="CHEBI:65315"/>
        <dbReference type="ChEBI" id="CHEBI:74502"/>
        <dbReference type="EC" id="2.1.1.193"/>
    </reaction>
</comment>
<dbReference type="SUPFAM" id="SSF75217">
    <property type="entry name" value="alpha/beta knot"/>
    <property type="match status" value="1"/>
</dbReference>
<keyword evidence="7 12" id="KW-0489">Methyltransferase</keyword>
<dbReference type="PANTHER" id="PTHR30027:SF3">
    <property type="entry name" value="16S RRNA (URACIL(1498)-N(3))-METHYLTRANSFERASE"/>
    <property type="match status" value="1"/>
</dbReference>
<evidence type="ECO:0000313" key="15">
    <source>
        <dbReference type="EMBL" id="RZO19674.1"/>
    </source>
</evidence>
<dbReference type="InterPro" id="IPR006700">
    <property type="entry name" value="RsmE"/>
</dbReference>
<dbReference type="Gene3D" id="3.40.1280.10">
    <property type="match status" value="1"/>
</dbReference>
<dbReference type="Pfam" id="PF04452">
    <property type="entry name" value="Methyltrans_RNA"/>
    <property type="match status" value="1"/>
</dbReference>
<evidence type="ECO:0000256" key="5">
    <source>
        <dbReference type="ARBA" id="ARBA00022490"/>
    </source>
</evidence>
<name>A0A520MEP3_9GAMM</name>
<comment type="similarity">
    <text evidence="2 12">Belongs to the RNA methyltransferase RsmE family.</text>
</comment>
<dbReference type="Proteomes" id="UP000315889">
    <property type="component" value="Unassembled WGS sequence"/>
</dbReference>
<evidence type="ECO:0000313" key="16">
    <source>
        <dbReference type="Proteomes" id="UP000315889"/>
    </source>
</evidence>
<dbReference type="PANTHER" id="PTHR30027">
    <property type="entry name" value="RIBOSOMAL RNA SMALL SUBUNIT METHYLTRANSFERASE E"/>
    <property type="match status" value="1"/>
</dbReference>
<evidence type="ECO:0000256" key="12">
    <source>
        <dbReference type="PIRNR" id="PIRNR015601"/>
    </source>
</evidence>
<proteinExistence type="inferred from homology"/>
<dbReference type="GO" id="GO:0070042">
    <property type="term" value="F:rRNA (uridine-N3-)-methyltransferase activity"/>
    <property type="evidence" value="ECO:0007669"/>
    <property type="project" value="TreeGrafter"/>
</dbReference>
<dbReference type="InterPro" id="IPR029028">
    <property type="entry name" value="Alpha/beta_knot_MTases"/>
</dbReference>
<dbReference type="InterPro" id="IPR046886">
    <property type="entry name" value="RsmE_MTase_dom"/>
</dbReference>
<sequence>MRVPRLYTAQPLKTNTLVHLDKDASRYLGSVLRMSKGQSVVLFNGQGGEFQGELVNLTKNQATVSVVQSKTEDRESPLKVHLVIGISRGERMDWVVQKATELGVTEITPVFTERTEVKLSGPRLEKKQHHWQQIAISACEQSHRNIVPIVHGCSALSSLLEVNLEGFKIVLHHRTDTKLHAMDKPNQRVILLVGPEGGLSDNEIKLAESKDYNPLMLGPRVLRTETAPLAAISIMQSLWGDMG</sequence>
<dbReference type="EC" id="2.1.1.193" evidence="3 12"/>
<dbReference type="EMBL" id="SHBP01000009">
    <property type="protein sequence ID" value="RZO19674.1"/>
    <property type="molecule type" value="Genomic_DNA"/>
</dbReference>
<evidence type="ECO:0000256" key="9">
    <source>
        <dbReference type="ARBA" id="ARBA00022691"/>
    </source>
</evidence>
<dbReference type="InterPro" id="IPR046887">
    <property type="entry name" value="RsmE_PUA-like"/>
</dbReference>
<dbReference type="Pfam" id="PF20260">
    <property type="entry name" value="PUA_4"/>
    <property type="match status" value="1"/>
</dbReference>
<dbReference type="Gene3D" id="2.40.240.20">
    <property type="entry name" value="Hypothetical PUA domain-like, domain 1"/>
    <property type="match status" value="1"/>
</dbReference>
<evidence type="ECO:0000256" key="6">
    <source>
        <dbReference type="ARBA" id="ARBA00022552"/>
    </source>
</evidence>
<accession>A0A520MEP3</accession>
<evidence type="ECO:0000259" key="14">
    <source>
        <dbReference type="Pfam" id="PF20260"/>
    </source>
</evidence>
<keyword evidence="8 12" id="KW-0808">Transferase</keyword>
<dbReference type="NCBIfam" id="NF008692">
    <property type="entry name" value="PRK11713.1-5"/>
    <property type="match status" value="1"/>
</dbReference>